<dbReference type="Proteomes" id="UP000617681">
    <property type="component" value="Chromosome"/>
</dbReference>
<evidence type="ECO:0000313" key="2">
    <source>
        <dbReference type="EMBL" id="QRP70641.1"/>
    </source>
</evidence>
<accession>A0A7T4EGE6</accession>
<dbReference type="Pfam" id="PF05258">
    <property type="entry name" value="DciA"/>
    <property type="match status" value="1"/>
</dbReference>
<dbReference type="PANTHER" id="PTHR36456">
    <property type="entry name" value="UPF0232 PROTEIN SCO3875"/>
    <property type="match status" value="1"/>
</dbReference>
<evidence type="ECO:0000313" key="1">
    <source>
        <dbReference type="EMBL" id="QQB46853.1"/>
    </source>
</evidence>
<dbReference type="Proteomes" id="UP000596145">
    <property type="component" value="Chromosome"/>
</dbReference>
<reference evidence="1 3" key="1">
    <citation type="submission" date="2020-12" db="EMBL/GenBank/DDBJ databases">
        <title>FDA dAtabase for Regulatory Grade micrObial Sequences (FDA-ARGOS): Supporting development and validation of Infectious Disease Dx tests.</title>
        <authorList>
            <person name="Sproer C."/>
            <person name="Gronow S."/>
            <person name="Severitt S."/>
            <person name="Schroder I."/>
            <person name="Tallon L."/>
            <person name="Sadzewicz L."/>
            <person name="Zhao X."/>
            <person name="Boylan J."/>
            <person name="Ott S."/>
            <person name="Bowen H."/>
            <person name="Vavikolanu K."/>
            <person name="Mehta A."/>
            <person name="Aluvathingal J."/>
            <person name="Nadendla S."/>
            <person name="Lowell S."/>
            <person name="Myers T."/>
            <person name="Yan Y."/>
            <person name="Sichtig H."/>
        </authorList>
    </citation>
    <scope>NUCLEOTIDE SEQUENCE [LARGE SCALE GENOMIC DNA]</scope>
    <source>
        <strain evidence="1 3">FDAARGOS_1053</strain>
        <strain evidence="2">FDAARGOS_1191</strain>
    </source>
</reference>
<dbReference type="EMBL" id="CP069534">
    <property type="protein sequence ID" value="QRP70641.1"/>
    <property type="molecule type" value="Genomic_DNA"/>
</dbReference>
<dbReference type="PANTHER" id="PTHR36456:SF1">
    <property type="entry name" value="UPF0232 PROTEIN SCO3875"/>
    <property type="match status" value="1"/>
</dbReference>
<proteinExistence type="predicted"/>
<organism evidence="1 3">
    <name type="scientific">Corynebacterium glucuronolyticum</name>
    <dbReference type="NCBI Taxonomy" id="39791"/>
    <lineage>
        <taxon>Bacteria</taxon>
        <taxon>Bacillati</taxon>
        <taxon>Actinomycetota</taxon>
        <taxon>Actinomycetes</taxon>
        <taxon>Mycobacteriales</taxon>
        <taxon>Corynebacteriaceae</taxon>
        <taxon>Corynebacterium</taxon>
    </lineage>
</organism>
<dbReference type="InterPro" id="IPR007922">
    <property type="entry name" value="DciA-like"/>
</dbReference>
<evidence type="ECO:0000313" key="3">
    <source>
        <dbReference type="Proteomes" id="UP000596145"/>
    </source>
</evidence>
<name>A0A7T4EGE6_9CORY</name>
<sequence>MSEEDSLDFFYQSFERIQKMGKVYKKVEAPPEKKPRRRIPTGKDGRRLITPRKVENLHSILGREIRKQGWQKPLASGWIMGQWAEIVGADIANHTKIEMVKDTTLFITCDSTAWATNLRLMQRRILQTIADMIGPNIITQLKIFGPKPPSWRKGRLHVKGRGPRDTYG</sequence>
<dbReference type="OrthoDB" id="5516926at2"/>
<dbReference type="EMBL" id="CP066007">
    <property type="protein sequence ID" value="QQB46853.1"/>
    <property type="molecule type" value="Genomic_DNA"/>
</dbReference>
<dbReference type="AlphaFoldDB" id="A0A7T4EGE6"/>
<gene>
    <name evidence="1" type="ORF">I6I10_02695</name>
    <name evidence="2" type="ORF">I6J21_00170</name>
</gene>
<protein>
    <submittedName>
        <fullName evidence="1">DUF721 domain-containing protein</fullName>
    </submittedName>
</protein>